<dbReference type="EMBL" id="JN882284">
    <property type="protein sequence ID" value="AFC21276.1"/>
    <property type="molecule type" value="Genomic_DNA"/>
</dbReference>
<gene>
    <name evidence="1" type="ORF">GAP31_096</name>
</gene>
<reference evidence="1 2" key="1">
    <citation type="journal article" date="2012" name="J. Virol.">
        <title>Genome Sequence of Cronobacter sakazakii Myovirus vB_CsaM_GAP31.</title>
        <authorList>
            <person name="Abbasifar R."/>
            <person name="Kropinski A.M."/>
            <person name="Sabour P.M."/>
            <person name="Ackermann H.W."/>
            <person name="Alanis Villa A."/>
            <person name="Abbasifar A."/>
            <person name="Griffiths M.W."/>
        </authorList>
    </citation>
    <scope>NUCLEOTIDE SEQUENCE [LARGE SCALE GENOMIC DNA]</scope>
</reference>
<accession>K4F578</accession>
<dbReference type="KEGG" id="vg:13993709"/>
<evidence type="ECO:0000313" key="1">
    <source>
        <dbReference type="EMBL" id="AFC21276.1"/>
    </source>
</evidence>
<sequence length="57" mass="6976">MTEQELRVKRANELLDEIERILLLEAVFNYWEDRCKVADQIQELHRMAIEPREDYGR</sequence>
<organism evidence="1 2">
    <name type="scientific">Cronobacter phage vB_CsaM_GAP31</name>
    <dbReference type="NCBI Taxonomy" id="1141135"/>
    <lineage>
        <taxon>Viruses</taxon>
        <taxon>Duplodnaviria</taxon>
        <taxon>Heunggongvirae</taxon>
        <taxon>Uroviricota</taxon>
        <taxon>Caudoviricetes</taxon>
        <taxon>Vequintavirinae</taxon>
        <taxon>Seunavirus</taxon>
        <taxon>Seunavirus GAP31</taxon>
    </lineage>
</organism>
<dbReference type="OrthoDB" id="39648at10239"/>
<proteinExistence type="predicted"/>
<name>K4F578_9CAUD</name>
<dbReference type="RefSeq" id="YP_006986931.1">
    <property type="nucleotide sequence ID" value="NC_019400.1"/>
</dbReference>
<protein>
    <submittedName>
        <fullName evidence="1">Uncharacterized protein</fullName>
    </submittedName>
</protein>
<dbReference type="GeneID" id="13993709"/>
<keyword evidence="2" id="KW-1185">Reference proteome</keyword>
<evidence type="ECO:0000313" key="2">
    <source>
        <dbReference type="Proteomes" id="UP000000458"/>
    </source>
</evidence>
<dbReference type="Proteomes" id="UP000000458">
    <property type="component" value="Segment"/>
</dbReference>